<feature type="region of interest" description="Disordered" evidence="1">
    <location>
        <begin position="1"/>
        <end position="58"/>
    </location>
</feature>
<evidence type="ECO:0000256" key="2">
    <source>
        <dbReference type="SAM" id="Phobius"/>
    </source>
</evidence>
<gene>
    <name evidence="3" type="ORF">GS4_30_00370</name>
</gene>
<organism evidence="3 4">
    <name type="scientific">Gordonia soli NBRC 108243</name>
    <dbReference type="NCBI Taxonomy" id="1223545"/>
    <lineage>
        <taxon>Bacteria</taxon>
        <taxon>Bacillati</taxon>
        <taxon>Actinomycetota</taxon>
        <taxon>Actinomycetes</taxon>
        <taxon>Mycobacteriales</taxon>
        <taxon>Gordoniaceae</taxon>
        <taxon>Gordonia</taxon>
    </lineage>
</organism>
<feature type="compositionally biased region" description="Polar residues" evidence="1">
    <location>
        <begin position="28"/>
        <end position="42"/>
    </location>
</feature>
<keyword evidence="2" id="KW-0812">Transmembrane</keyword>
<dbReference type="OrthoDB" id="4381434at2"/>
<dbReference type="AlphaFoldDB" id="M0QMT3"/>
<dbReference type="Proteomes" id="UP000011666">
    <property type="component" value="Unassembled WGS sequence"/>
</dbReference>
<sequence length="200" mass="20385">MTTGQPPSAHGDGTPSVTPSAPGPATPDASTVGGQYSGQQCPHPQYAPQTPPEYWPRPGGPLPLRTWQRSTRTLVIVVSSIAAVLLAVIAVAAVTSGSVLSSQFTAKGEIIVDCATASAPTAGGIIRLGDAVRVYGETGDELGRTETRALVRGDHGCALPFAIDGVSAGGDTYLVRVGDVFQQTVGRAALTSGAVLRPVR</sequence>
<dbReference type="eggNOG" id="ENOG5033Y98">
    <property type="taxonomic scope" value="Bacteria"/>
</dbReference>
<accession>M0QMT3</accession>
<reference evidence="3 4" key="1">
    <citation type="submission" date="2013-01" db="EMBL/GenBank/DDBJ databases">
        <title>Whole genome shotgun sequence of Gordonia soli NBRC 108243.</title>
        <authorList>
            <person name="Isaki-Nakamura S."/>
            <person name="Hosoyama A."/>
            <person name="Tsuchikane K."/>
            <person name="Ando Y."/>
            <person name="Baba S."/>
            <person name="Ohji S."/>
            <person name="Hamada M."/>
            <person name="Tamura T."/>
            <person name="Yamazoe A."/>
            <person name="Yamazaki S."/>
            <person name="Fujita N."/>
        </authorList>
    </citation>
    <scope>NUCLEOTIDE SEQUENCE [LARGE SCALE GENOMIC DNA]</scope>
    <source>
        <strain evidence="3 4">NBRC 108243</strain>
    </source>
</reference>
<evidence type="ECO:0000313" key="3">
    <source>
        <dbReference type="EMBL" id="GAC69965.1"/>
    </source>
</evidence>
<keyword evidence="2" id="KW-1133">Transmembrane helix</keyword>
<protein>
    <submittedName>
        <fullName evidence="3">Uncharacterized protein</fullName>
    </submittedName>
</protein>
<dbReference type="EMBL" id="BANX01000030">
    <property type="protein sequence ID" value="GAC69965.1"/>
    <property type="molecule type" value="Genomic_DNA"/>
</dbReference>
<dbReference type="RefSeq" id="WP_007623544.1">
    <property type="nucleotide sequence ID" value="NZ_BANX01000030.1"/>
</dbReference>
<name>M0QMT3_9ACTN</name>
<comment type="caution">
    <text evidence="3">The sequence shown here is derived from an EMBL/GenBank/DDBJ whole genome shotgun (WGS) entry which is preliminary data.</text>
</comment>
<feature type="compositionally biased region" description="Pro residues" evidence="1">
    <location>
        <begin position="49"/>
        <end position="58"/>
    </location>
</feature>
<keyword evidence="2" id="KW-0472">Membrane</keyword>
<keyword evidence="4" id="KW-1185">Reference proteome</keyword>
<feature type="transmembrane region" description="Helical" evidence="2">
    <location>
        <begin position="74"/>
        <end position="94"/>
    </location>
</feature>
<evidence type="ECO:0000256" key="1">
    <source>
        <dbReference type="SAM" id="MobiDB-lite"/>
    </source>
</evidence>
<proteinExistence type="predicted"/>
<dbReference type="STRING" id="1223545.GS4_30_00370"/>
<evidence type="ECO:0000313" key="4">
    <source>
        <dbReference type="Proteomes" id="UP000011666"/>
    </source>
</evidence>